<organism evidence="2 3">
    <name type="scientific">Ambispora leptoticha</name>
    <dbReference type="NCBI Taxonomy" id="144679"/>
    <lineage>
        <taxon>Eukaryota</taxon>
        <taxon>Fungi</taxon>
        <taxon>Fungi incertae sedis</taxon>
        <taxon>Mucoromycota</taxon>
        <taxon>Glomeromycotina</taxon>
        <taxon>Glomeromycetes</taxon>
        <taxon>Archaeosporales</taxon>
        <taxon>Ambisporaceae</taxon>
        <taxon>Ambispora</taxon>
    </lineage>
</organism>
<evidence type="ECO:0000313" key="3">
    <source>
        <dbReference type="Proteomes" id="UP000789508"/>
    </source>
</evidence>
<protein>
    <submittedName>
        <fullName evidence="2">436_t:CDS:1</fullName>
    </submittedName>
</protein>
<sequence>MPNKSKQNTTKSNKTKSKLTPATNNTPDNTDNTNKREQPVDKKFALVAEKPATPGEMALANREEKLGTENVSKNPYVEVVQKRLRSLGKRRMKHLQYEEILRSGDQTLNPDQLQTLKLKDNVEFAIQELESIIKSLNSVENEVCLLCVFIYQF</sequence>
<accession>A0A9N8VZY7</accession>
<feature type="compositionally biased region" description="Low complexity" evidence="1">
    <location>
        <begin position="1"/>
        <end position="32"/>
    </location>
</feature>
<reference evidence="2" key="1">
    <citation type="submission" date="2021-06" db="EMBL/GenBank/DDBJ databases">
        <authorList>
            <person name="Kallberg Y."/>
            <person name="Tangrot J."/>
            <person name="Rosling A."/>
        </authorList>
    </citation>
    <scope>NUCLEOTIDE SEQUENCE</scope>
    <source>
        <strain evidence="2">FL130A</strain>
    </source>
</reference>
<dbReference type="OrthoDB" id="2409325at2759"/>
<feature type="compositionally biased region" description="Basic and acidic residues" evidence="1">
    <location>
        <begin position="33"/>
        <end position="44"/>
    </location>
</feature>
<evidence type="ECO:0000256" key="1">
    <source>
        <dbReference type="SAM" id="MobiDB-lite"/>
    </source>
</evidence>
<name>A0A9N8VZY7_9GLOM</name>
<feature type="region of interest" description="Disordered" evidence="1">
    <location>
        <begin position="1"/>
        <end position="67"/>
    </location>
</feature>
<proteinExistence type="predicted"/>
<evidence type="ECO:0000313" key="2">
    <source>
        <dbReference type="EMBL" id="CAG8467262.1"/>
    </source>
</evidence>
<dbReference type="EMBL" id="CAJVPS010000226">
    <property type="protein sequence ID" value="CAG8467262.1"/>
    <property type="molecule type" value="Genomic_DNA"/>
</dbReference>
<dbReference type="Proteomes" id="UP000789508">
    <property type="component" value="Unassembled WGS sequence"/>
</dbReference>
<comment type="caution">
    <text evidence="2">The sequence shown here is derived from an EMBL/GenBank/DDBJ whole genome shotgun (WGS) entry which is preliminary data.</text>
</comment>
<dbReference type="AlphaFoldDB" id="A0A9N8VZY7"/>
<keyword evidence="3" id="KW-1185">Reference proteome</keyword>
<gene>
    <name evidence="2" type="ORF">ALEPTO_LOCUS1838</name>
</gene>